<evidence type="ECO:0000256" key="1">
    <source>
        <dbReference type="ARBA" id="ARBA00022630"/>
    </source>
</evidence>
<dbReference type="PROSITE" id="PS01304">
    <property type="entry name" value="UBIH"/>
    <property type="match status" value="1"/>
</dbReference>
<dbReference type="RefSeq" id="XP_018270433.1">
    <property type="nucleotide sequence ID" value="XM_018417525.1"/>
</dbReference>
<dbReference type="PANTHER" id="PTHR43876">
    <property type="entry name" value="UBIQUINONE BIOSYNTHESIS MONOOXYGENASE COQ6, MITOCHONDRIAL"/>
    <property type="match status" value="1"/>
</dbReference>
<dbReference type="SUPFAM" id="SSF51905">
    <property type="entry name" value="FAD/NAD(P)-binding domain"/>
    <property type="match status" value="1"/>
</dbReference>
<sequence>HDLVIVGGGPAGLTLAAALASNEHIAATHSITLIEGGPLAPIRDWHQPPATYSNRVSSITADNARLLADAGIWQHIDHTRTRQLDELQVWDGLSDARIEFQSPFLPPSSSSPPSSSPNAPEPDAWDAAYASALRPRRAHMSTMLENLNLQRAALRRIDECVRDRGVRVELLDGRRVEGIERGEGGWPVVSVGGQKGAVGGGGGAGRRLRARLLIGADGANSPVKTFSNIDTFGWAYDRQGVVATVAVDPNPLNVGEGMSTGWQRFLPEGPVAFLPLSDSHASLVWSTTPEYAAAIKSLPLDVLPHLVTAAFTLPYDTLRSFLDALVPPRAAPGALAAPAAPAPTHDAPALVAQLESALVAHSQLTYDPSSPTAPLPPRIVSVQPGSVASFPLRLQHTSSYLGLPTRTPDAPVALDARTALVGDAAHTVHPLAGQGLNLGLADAFSLASLVARRAGQGADVGAY</sequence>
<dbReference type="GO" id="GO:0016491">
    <property type="term" value="F:oxidoreductase activity"/>
    <property type="evidence" value="ECO:0007669"/>
    <property type="project" value="UniProtKB-KW"/>
</dbReference>
<keyword evidence="3" id="KW-0560">Oxidoreductase</keyword>
<evidence type="ECO:0000256" key="2">
    <source>
        <dbReference type="ARBA" id="ARBA00022827"/>
    </source>
</evidence>
<keyword evidence="2" id="KW-0274">FAD</keyword>
<name>A0A194S1I8_RHOGW</name>
<gene>
    <name evidence="6" type="ORF">RHOBADRAFT_5484</name>
</gene>
<dbReference type="PANTHER" id="PTHR43876:SF7">
    <property type="entry name" value="UBIQUINONE BIOSYNTHESIS MONOOXYGENASE COQ6, MITOCHONDRIAL"/>
    <property type="match status" value="1"/>
</dbReference>
<proteinExistence type="predicted"/>
<dbReference type="EMBL" id="KQ474080">
    <property type="protein sequence ID" value="KPV74384.1"/>
    <property type="molecule type" value="Genomic_DNA"/>
</dbReference>
<dbReference type="InterPro" id="IPR018168">
    <property type="entry name" value="Ubi_Hdrlase_CS"/>
</dbReference>
<organism evidence="6 7">
    <name type="scientific">Rhodotorula graminis (strain WP1)</name>
    <dbReference type="NCBI Taxonomy" id="578459"/>
    <lineage>
        <taxon>Eukaryota</taxon>
        <taxon>Fungi</taxon>
        <taxon>Dikarya</taxon>
        <taxon>Basidiomycota</taxon>
        <taxon>Pucciniomycotina</taxon>
        <taxon>Microbotryomycetes</taxon>
        <taxon>Sporidiobolales</taxon>
        <taxon>Sporidiobolaceae</taxon>
        <taxon>Rhodotorula</taxon>
    </lineage>
</organism>
<dbReference type="InterPro" id="IPR036188">
    <property type="entry name" value="FAD/NAD-bd_sf"/>
</dbReference>
<keyword evidence="7" id="KW-1185">Reference proteome</keyword>
<dbReference type="Pfam" id="PF01494">
    <property type="entry name" value="FAD_binding_3"/>
    <property type="match status" value="1"/>
</dbReference>
<evidence type="ECO:0000313" key="6">
    <source>
        <dbReference type="EMBL" id="KPV74384.1"/>
    </source>
</evidence>
<dbReference type="GO" id="GO:0005739">
    <property type="term" value="C:mitochondrion"/>
    <property type="evidence" value="ECO:0007669"/>
    <property type="project" value="TreeGrafter"/>
</dbReference>
<keyword evidence="1" id="KW-0285">Flavoprotein</keyword>
<dbReference type="AlphaFoldDB" id="A0A194S1I8"/>
<feature type="region of interest" description="Disordered" evidence="4">
    <location>
        <begin position="101"/>
        <end position="123"/>
    </location>
</feature>
<evidence type="ECO:0000256" key="4">
    <source>
        <dbReference type="SAM" id="MobiDB-lite"/>
    </source>
</evidence>
<feature type="non-terminal residue" evidence="6">
    <location>
        <position position="1"/>
    </location>
</feature>
<dbReference type="STRING" id="578459.A0A194S1I8"/>
<dbReference type="PRINTS" id="PR00420">
    <property type="entry name" value="RNGMNOXGNASE"/>
</dbReference>
<feature type="non-terminal residue" evidence="6">
    <location>
        <position position="463"/>
    </location>
</feature>
<feature type="compositionally biased region" description="Low complexity" evidence="4">
    <location>
        <begin position="111"/>
        <end position="122"/>
    </location>
</feature>
<dbReference type="OMA" id="VKQMQVW"/>
<dbReference type="OrthoDB" id="683240at2759"/>
<protein>
    <recommendedName>
        <fullName evidence="5">FAD-binding domain-containing protein</fullName>
    </recommendedName>
</protein>
<evidence type="ECO:0000259" key="5">
    <source>
        <dbReference type="Pfam" id="PF01494"/>
    </source>
</evidence>
<dbReference type="InterPro" id="IPR051205">
    <property type="entry name" value="UbiH/COQ6_monooxygenase"/>
</dbReference>
<dbReference type="Gene3D" id="3.50.50.60">
    <property type="entry name" value="FAD/NAD(P)-binding domain"/>
    <property type="match status" value="2"/>
</dbReference>
<evidence type="ECO:0000256" key="3">
    <source>
        <dbReference type="ARBA" id="ARBA00023002"/>
    </source>
</evidence>
<reference evidence="6 7" key="1">
    <citation type="journal article" date="2015" name="Front. Microbiol.">
        <title>Genome sequence of the plant growth promoting endophytic yeast Rhodotorula graminis WP1.</title>
        <authorList>
            <person name="Firrincieli A."/>
            <person name="Otillar R."/>
            <person name="Salamov A."/>
            <person name="Schmutz J."/>
            <person name="Khan Z."/>
            <person name="Redman R.S."/>
            <person name="Fleck N.D."/>
            <person name="Lindquist E."/>
            <person name="Grigoriev I.V."/>
            <person name="Doty S.L."/>
        </authorList>
    </citation>
    <scope>NUCLEOTIDE SEQUENCE [LARGE SCALE GENOMIC DNA]</scope>
    <source>
        <strain evidence="6 7">WP1</strain>
    </source>
</reference>
<dbReference type="GeneID" id="28977973"/>
<feature type="domain" description="FAD-binding" evidence="5">
    <location>
        <begin position="417"/>
        <end position="452"/>
    </location>
</feature>
<dbReference type="Proteomes" id="UP000053890">
    <property type="component" value="Unassembled WGS sequence"/>
</dbReference>
<dbReference type="GO" id="GO:0071949">
    <property type="term" value="F:FAD binding"/>
    <property type="evidence" value="ECO:0007669"/>
    <property type="project" value="InterPro"/>
</dbReference>
<dbReference type="InterPro" id="IPR002938">
    <property type="entry name" value="FAD-bd"/>
</dbReference>
<evidence type="ECO:0000313" key="7">
    <source>
        <dbReference type="Proteomes" id="UP000053890"/>
    </source>
</evidence>
<accession>A0A194S1I8</accession>